<dbReference type="Proteomes" id="UP001248581">
    <property type="component" value="Chromosome"/>
</dbReference>
<sequence>MAQTSSLLISLKKSLKAHGYTYADVGKHIGLTQASIKRLFSEENISLQRLDQICQMMDLEISDLVHLMAEQQAQLQQLSVEQEQELSDDLGLLLIALCVLNKWTMDEIIDHYKLESHYCILKLARLDKLKIIELLPGNRIKLLVAANFGWRENGPIQAFFQRTIGQEFFNSRFNQDEESLLVLNGMLASTSNSEFQRKLKRIAQEFEVLNHEDSSLPLSQRFGVTVVLAIRSWRYGLSQHLFKPN</sequence>
<feature type="domain" description="HTH cro/C1-type" evidence="2">
    <location>
        <begin position="11"/>
        <end position="64"/>
    </location>
</feature>
<dbReference type="PROSITE" id="PS50943">
    <property type="entry name" value="HTH_CROC1"/>
    <property type="match status" value="1"/>
</dbReference>
<feature type="coiled-coil region" evidence="1">
    <location>
        <begin position="61"/>
        <end position="88"/>
    </location>
</feature>
<dbReference type="EMBL" id="CP134146">
    <property type="protein sequence ID" value="WNC68584.1"/>
    <property type="molecule type" value="Genomic_DNA"/>
</dbReference>
<evidence type="ECO:0000259" key="2">
    <source>
        <dbReference type="PROSITE" id="PS50943"/>
    </source>
</evidence>
<dbReference type="Gene3D" id="1.10.260.40">
    <property type="entry name" value="lambda repressor-like DNA-binding domains"/>
    <property type="match status" value="1"/>
</dbReference>
<dbReference type="Pfam" id="PF13443">
    <property type="entry name" value="HTH_26"/>
    <property type="match status" value="1"/>
</dbReference>
<organism evidence="3 4">
    <name type="scientific">Thalassotalea nanhaiensis</name>
    <dbReference type="NCBI Taxonomy" id="3065648"/>
    <lineage>
        <taxon>Bacteria</taxon>
        <taxon>Pseudomonadati</taxon>
        <taxon>Pseudomonadota</taxon>
        <taxon>Gammaproteobacteria</taxon>
        <taxon>Alteromonadales</taxon>
        <taxon>Colwelliaceae</taxon>
        <taxon>Thalassotalea</taxon>
    </lineage>
</organism>
<gene>
    <name evidence="3" type="ORF">RI845_00205</name>
</gene>
<dbReference type="RefSeq" id="WP_348387739.1">
    <property type="nucleotide sequence ID" value="NZ_CP134146.1"/>
</dbReference>
<evidence type="ECO:0000313" key="3">
    <source>
        <dbReference type="EMBL" id="WNC68584.1"/>
    </source>
</evidence>
<evidence type="ECO:0000256" key="1">
    <source>
        <dbReference type="SAM" id="Coils"/>
    </source>
</evidence>
<dbReference type="InterPro" id="IPR010982">
    <property type="entry name" value="Lambda_DNA-bd_dom_sf"/>
</dbReference>
<protein>
    <submittedName>
        <fullName evidence="3">Helix-turn-helix transcriptional regulator</fullName>
    </submittedName>
</protein>
<dbReference type="SMART" id="SM00530">
    <property type="entry name" value="HTH_XRE"/>
    <property type="match status" value="1"/>
</dbReference>
<dbReference type="InterPro" id="IPR001387">
    <property type="entry name" value="Cro/C1-type_HTH"/>
</dbReference>
<reference evidence="4" key="1">
    <citation type="submission" date="2023-09" db="EMBL/GenBank/DDBJ databases">
        <authorList>
            <person name="Li S."/>
            <person name="Li X."/>
            <person name="Zhang C."/>
            <person name="Zhao Z."/>
        </authorList>
    </citation>
    <scope>NUCLEOTIDE SEQUENCE [LARGE SCALE GENOMIC DNA]</scope>
    <source>
        <strain evidence="4">SQ345</strain>
    </source>
</reference>
<proteinExistence type="predicted"/>
<accession>A0ABY9TLD3</accession>
<keyword evidence="4" id="KW-1185">Reference proteome</keyword>
<evidence type="ECO:0000313" key="4">
    <source>
        <dbReference type="Proteomes" id="UP001248581"/>
    </source>
</evidence>
<dbReference type="SUPFAM" id="SSF47413">
    <property type="entry name" value="lambda repressor-like DNA-binding domains"/>
    <property type="match status" value="1"/>
</dbReference>
<keyword evidence="1" id="KW-0175">Coiled coil</keyword>
<name>A0ABY9TLD3_9GAMM</name>